<name>A0ABR0JCF3_9EURO</name>
<dbReference type="EMBL" id="JAVRRF010000010">
    <property type="protein sequence ID" value="KAK5060687.1"/>
    <property type="molecule type" value="Genomic_DNA"/>
</dbReference>
<sequence length="167" mass="18969">MELSGSHGRHRRSSVIRFIGFWQVGKCMSCKLMVKIVQRNRRRQMLMLGLNTTPPFPYSIAIRLKPFRGGNEIHQSRKLPNATGKNLVQRAVKIRPLNTSLPTSTKPDFIDSHYNLEKHSHLPVHENATTRKAYTYLSYQVGLSLGTNVLASEAIVNLVDNELESML</sequence>
<dbReference type="Proteomes" id="UP001345691">
    <property type="component" value="Unassembled WGS sequence"/>
</dbReference>
<comment type="caution">
    <text evidence="1">The sequence shown here is derived from an EMBL/GenBank/DDBJ whole genome shotgun (WGS) entry which is preliminary data.</text>
</comment>
<gene>
    <name evidence="1" type="ORF">LTR69_005286</name>
</gene>
<accession>A0ABR0JCF3</accession>
<proteinExistence type="predicted"/>
<keyword evidence="2" id="KW-1185">Reference proteome</keyword>
<evidence type="ECO:0000313" key="1">
    <source>
        <dbReference type="EMBL" id="KAK5060687.1"/>
    </source>
</evidence>
<organism evidence="1 2">
    <name type="scientific">Exophiala sideris</name>
    <dbReference type="NCBI Taxonomy" id="1016849"/>
    <lineage>
        <taxon>Eukaryota</taxon>
        <taxon>Fungi</taxon>
        <taxon>Dikarya</taxon>
        <taxon>Ascomycota</taxon>
        <taxon>Pezizomycotina</taxon>
        <taxon>Eurotiomycetes</taxon>
        <taxon>Chaetothyriomycetidae</taxon>
        <taxon>Chaetothyriales</taxon>
        <taxon>Herpotrichiellaceae</taxon>
        <taxon>Exophiala</taxon>
    </lineage>
</organism>
<reference evidence="1 2" key="1">
    <citation type="submission" date="2023-08" db="EMBL/GenBank/DDBJ databases">
        <title>Black Yeasts Isolated from many extreme environments.</title>
        <authorList>
            <person name="Coleine C."/>
            <person name="Stajich J.E."/>
            <person name="Selbmann L."/>
        </authorList>
    </citation>
    <scope>NUCLEOTIDE SEQUENCE [LARGE SCALE GENOMIC DNA]</scope>
    <source>
        <strain evidence="1 2">CCFEE 6328</strain>
    </source>
</reference>
<evidence type="ECO:0000313" key="2">
    <source>
        <dbReference type="Proteomes" id="UP001345691"/>
    </source>
</evidence>
<protein>
    <submittedName>
        <fullName evidence="1">Uncharacterized protein</fullName>
    </submittedName>
</protein>